<reference key="1">
    <citation type="submission" date="2010-11" db="EMBL/GenBank/DDBJ databases">
        <title>The complete genome of chromosome of Calditerrivibrio nitroreducens DSM 19672.</title>
        <authorList>
            <consortium name="US DOE Joint Genome Institute (JGI-PGF)"/>
            <person name="Lucas S."/>
            <person name="Copeland A."/>
            <person name="Lapidus A."/>
            <person name="Bruce D."/>
            <person name="Goodwin L."/>
            <person name="Pitluck S."/>
            <person name="Kyrpides N."/>
            <person name="Mavromatis K."/>
            <person name="Ivanova N."/>
            <person name="Mikhailova N."/>
            <person name="Zeytun A."/>
            <person name="Brettin T."/>
            <person name="Detter J.C."/>
            <person name="Tapia R."/>
            <person name="Han C."/>
            <person name="Land M."/>
            <person name="Hauser L."/>
            <person name="Markowitz V."/>
            <person name="Cheng J.-F."/>
            <person name="Hugenholtz P."/>
            <person name="Woyke T."/>
            <person name="Wu D."/>
            <person name="Spring S."/>
            <person name="Schroeder M."/>
            <person name="Brambilla E."/>
            <person name="Klenk H.-P."/>
            <person name="Eisen J.A."/>
        </authorList>
    </citation>
    <scope>NUCLEOTIDE SEQUENCE [LARGE SCALE GENOMIC DNA]</scope>
    <source>
        <strain>DSM 19672</strain>
    </source>
</reference>
<dbReference type="SUPFAM" id="SSF53335">
    <property type="entry name" value="S-adenosyl-L-methionine-dependent methyltransferases"/>
    <property type="match status" value="1"/>
</dbReference>
<gene>
    <name evidence="1" type="ordered locus">Calni_1176</name>
</gene>
<dbReference type="KEGG" id="cni:Calni_1176"/>
<keyword evidence="2" id="KW-1185">Reference proteome</keyword>
<dbReference type="AlphaFoldDB" id="E4TIN6"/>
<dbReference type="PANTHER" id="PTHR43861">
    <property type="entry name" value="TRANS-ACONITATE 2-METHYLTRANSFERASE-RELATED"/>
    <property type="match status" value="1"/>
</dbReference>
<dbReference type="STRING" id="768670.Calni_1176"/>
<dbReference type="InterPro" id="IPR029063">
    <property type="entry name" value="SAM-dependent_MTases_sf"/>
</dbReference>
<dbReference type="EMBL" id="CP002347">
    <property type="protein sequence ID" value="ADR19084.1"/>
    <property type="molecule type" value="Genomic_DNA"/>
</dbReference>
<name>E4TIN6_CALNY</name>
<protein>
    <submittedName>
        <fullName evidence="1">Methyltransferase type 11</fullName>
    </submittedName>
</protein>
<evidence type="ECO:0000313" key="1">
    <source>
        <dbReference type="EMBL" id="ADR19084.1"/>
    </source>
</evidence>
<reference evidence="1 2" key="2">
    <citation type="journal article" date="2011" name="Stand. Genomic Sci.">
        <title>Complete genome sequence of Calditerrivibrio nitroreducens type strain (Yu37-1).</title>
        <authorList>
            <person name="Pitluck S."/>
            <person name="Sikorski J."/>
            <person name="Zeytun A."/>
            <person name="Lapidus A."/>
            <person name="Nolan M."/>
            <person name="Lucas S."/>
            <person name="Hammon N."/>
            <person name="Deshpande S."/>
            <person name="Cheng J.F."/>
            <person name="Tapia R."/>
            <person name="Han C."/>
            <person name="Goodwin L."/>
            <person name="Liolios K."/>
            <person name="Pagani I."/>
            <person name="Ivanova N."/>
            <person name="Mavromatis K."/>
            <person name="Pati A."/>
            <person name="Chen A."/>
            <person name="Palaniappan K."/>
            <person name="Hauser L."/>
            <person name="Chang Y.J."/>
            <person name="Jeffries C.D."/>
            <person name="Detter J.C."/>
            <person name="Brambilla E."/>
            <person name="Djao O.D."/>
            <person name="Rohde M."/>
            <person name="Spring S."/>
            <person name="Goker M."/>
            <person name="Woyke T."/>
            <person name="Bristow J."/>
            <person name="Eisen J.A."/>
            <person name="Markowitz V."/>
            <person name="Hugenholtz P."/>
            <person name="Kyrpides N.C."/>
            <person name="Klenk H.P."/>
            <person name="Land M."/>
        </authorList>
    </citation>
    <scope>NUCLEOTIDE SEQUENCE [LARGE SCALE GENOMIC DNA]</scope>
    <source>
        <strain evidence="2">DSM 19672 / NBRC 101217 / Yu37-1</strain>
    </source>
</reference>
<dbReference type="eggNOG" id="COG2227">
    <property type="taxonomic scope" value="Bacteria"/>
</dbReference>
<dbReference type="Proteomes" id="UP000007039">
    <property type="component" value="Chromosome"/>
</dbReference>
<keyword evidence="1" id="KW-0489">Methyltransferase</keyword>
<keyword evidence="1" id="KW-0808">Transferase</keyword>
<sequence>MTIKKKKLYNKEISYFSNIRYDIIKLIPKDNNNILEVGCGDGSTLLELKKEGKAKYIAGIDIIDLGQSEKLDKFILADIEMEEIDLPENYFDIVICGDVLEHLVDPWNVLKKLKKFLNNDAIIVASIPNIREIKTMLNIFVKGDFKYVEAGILDKTHLRFFCKKNILNLFEQTEFEIVKIVNNLNQKSKRYIFNLVTFGKFEEFITNQYLIVAKNKDEKS</sequence>
<evidence type="ECO:0000313" key="2">
    <source>
        <dbReference type="Proteomes" id="UP000007039"/>
    </source>
</evidence>
<dbReference type="CDD" id="cd02440">
    <property type="entry name" value="AdoMet_MTases"/>
    <property type="match status" value="1"/>
</dbReference>
<organism evidence="1 2">
    <name type="scientific">Calditerrivibrio nitroreducens (strain DSM 19672 / NBRC 101217 / Yu37-1)</name>
    <dbReference type="NCBI Taxonomy" id="768670"/>
    <lineage>
        <taxon>Bacteria</taxon>
        <taxon>Pseudomonadati</taxon>
        <taxon>Deferribacterota</taxon>
        <taxon>Deferribacteres</taxon>
        <taxon>Deferribacterales</taxon>
        <taxon>Calditerrivibrionaceae</taxon>
    </lineage>
</organism>
<dbReference type="GO" id="GO:0008168">
    <property type="term" value="F:methyltransferase activity"/>
    <property type="evidence" value="ECO:0007669"/>
    <property type="project" value="UniProtKB-KW"/>
</dbReference>
<dbReference type="GO" id="GO:0032259">
    <property type="term" value="P:methylation"/>
    <property type="evidence" value="ECO:0007669"/>
    <property type="project" value="UniProtKB-KW"/>
</dbReference>
<accession>E4TIN6</accession>
<dbReference type="Gene3D" id="3.40.50.150">
    <property type="entry name" value="Vaccinia Virus protein VP39"/>
    <property type="match status" value="1"/>
</dbReference>
<dbReference type="RefSeq" id="WP_013451296.1">
    <property type="nucleotide sequence ID" value="NC_014758.1"/>
</dbReference>
<dbReference type="HOGENOM" id="CLU_088541_0_0_0"/>
<proteinExistence type="predicted"/>
<dbReference type="Pfam" id="PF13489">
    <property type="entry name" value="Methyltransf_23"/>
    <property type="match status" value="1"/>
</dbReference>